<evidence type="ECO:0000313" key="2">
    <source>
        <dbReference type="Proteomes" id="UP001056778"/>
    </source>
</evidence>
<evidence type="ECO:0000313" key="1">
    <source>
        <dbReference type="EMBL" id="KAI4471991.1"/>
    </source>
</evidence>
<organism evidence="1 2">
    <name type="scientific">Holotrichia oblita</name>
    <name type="common">Chafer beetle</name>
    <dbReference type="NCBI Taxonomy" id="644536"/>
    <lineage>
        <taxon>Eukaryota</taxon>
        <taxon>Metazoa</taxon>
        <taxon>Ecdysozoa</taxon>
        <taxon>Arthropoda</taxon>
        <taxon>Hexapoda</taxon>
        <taxon>Insecta</taxon>
        <taxon>Pterygota</taxon>
        <taxon>Neoptera</taxon>
        <taxon>Endopterygota</taxon>
        <taxon>Coleoptera</taxon>
        <taxon>Polyphaga</taxon>
        <taxon>Scarabaeiformia</taxon>
        <taxon>Scarabaeidae</taxon>
        <taxon>Melolonthinae</taxon>
        <taxon>Holotrichia</taxon>
    </lineage>
</organism>
<gene>
    <name evidence="1" type="ORF">MML48_1g02886</name>
</gene>
<dbReference type="EMBL" id="CM043015">
    <property type="protein sequence ID" value="KAI4471991.1"/>
    <property type="molecule type" value="Genomic_DNA"/>
</dbReference>
<sequence>MQMTAAGNSVVTPDKLTSLIQQAYKNSITKVNPMSKVPYWWNDAIAEKRQECNKRRRTFTRVARNRDMEDSALLMYRTAYKEAKRDLVKEIAKAKKLVWENLLKELDDNIWGNAYQIIVKNWNLLTPYKLSIQKKRSVVAELFPQTRDVLPSTNTVADVEEFTLCELKIAAANIKCGKAAGADRIPPEAIKLGEPTSPQPSIDRLSVTFADDSQRSDTPNRYNSYNSNISPINMDKVHFPQQNEEDNSDEEDYSASVSAIIQRRASTKRSKRRTSRRASSPFSPDILPGTENDRRRSSCYTTSSGETAISVEDNLVSEVTQAQIYENIRLHKEVLSNVKMQPWHMRKKIKLVMQAKNYIKRHEGVLQERLAQSHSTKDMLARWNIYLIKRWQHIKRETANLSNWLIPWELRIKEIESHFGSVVASYFTFLRWLFWVNLVTSIIMIAFVTIPELLIRNDQPERKKVLAEDRYNATNFYTLLDFEGILKYSPLFYGWYTDRDIPGKGYRLPLAYFMTGLCVYVYNFVATLRKMAENSRMSKLSEKEDECVFSWKVFTNWDYMIGNSETAANRVASIVMGFKEALLEEAEKRKILKSYSLSLFLFKLV</sequence>
<dbReference type="Proteomes" id="UP001056778">
    <property type="component" value="Chromosome 1"/>
</dbReference>
<keyword evidence="2" id="KW-1185">Reference proteome</keyword>
<reference evidence="1" key="1">
    <citation type="submission" date="2022-04" db="EMBL/GenBank/DDBJ databases">
        <title>Chromosome-scale genome assembly of Holotrichia oblita Faldermann.</title>
        <authorList>
            <person name="Rongchong L."/>
        </authorList>
    </citation>
    <scope>NUCLEOTIDE SEQUENCE</scope>
    <source>
        <strain evidence="1">81SQS9</strain>
    </source>
</reference>
<name>A0ACB9TYW2_HOLOL</name>
<accession>A0ACB9TYW2</accession>
<protein>
    <submittedName>
        <fullName evidence="1">Transmembrane channel-related</fullName>
    </submittedName>
</protein>
<keyword evidence="1" id="KW-0812">Transmembrane</keyword>
<comment type="caution">
    <text evidence="1">The sequence shown here is derived from an EMBL/GenBank/DDBJ whole genome shotgun (WGS) entry which is preliminary data.</text>
</comment>
<keyword evidence="1" id="KW-0472">Membrane</keyword>
<proteinExistence type="predicted"/>